<organism evidence="2 3">
    <name type="scientific">Sordaria brevicollis</name>
    <dbReference type="NCBI Taxonomy" id="83679"/>
    <lineage>
        <taxon>Eukaryota</taxon>
        <taxon>Fungi</taxon>
        <taxon>Dikarya</taxon>
        <taxon>Ascomycota</taxon>
        <taxon>Pezizomycotina</taxon>
        <taxon>Sordariomycetes</taxon>
        <taxon>Sordariomycetidae</taxon>
        <taxon>Sordariales</taxon>
        <taxon>Sordariaceae</taxon>
        <taxon>Sordaria</taxon>
    </lineage>
</organism>
<dbReference type="AlphaFoldDB" id="A0AAE0PNV2"/>
<dbReference type="EMBL" id="JAUTDP010000001">
    <property type="protein sequence ID" value="KAK3403413.1"/>
    <property type="molecule type" value="Genomic_DNA"/>
</dbReference>
<feature type="domain" description="Heterokaryon incompatibility" evidence="1">
    <location>
        <begin position="22"/>
        <end position="109"/>
    </location>
</feature>
<reference evidence="2" key="2">
    <citation type="submission" date="2023-07" db="EMBL/GenBank/DDBJ databases">
        <authorList>
            <consortium name="Lawrence Berkeley National Laboratory"/>
            <person name="Haridas S."/>
            <person name="Hensen N."/>
            <person name="Bonometti L."/>
            <person name="Westerberg I."/>
            <person name="Brannstrom I.O."/>
            <person name="Guillou S."/>
            <person name="Cros-Aarteil S."/>
            <person name="Calhoun S."/>
            <person name="Kuo A."/>
            <person name="Mondo S."/>
            <person name="Pangilinan J."/>
            <person name="Riley R."/>
            <person name="LaButti K."/>
            <person name="Andreopoulos B."/>
            <person name="Lipzen A."/>
            <person name="Chen C."/>
            <person name="Yanf M."/>
            <person name="Daum C."/>
            <person name="Ng V."/>
            <person name="Clum A."/>
            <person name="Steindorff A."/>
            <person name="Ohm R."/>
            <person name="Martin F."/>
            <person name="Silar P."/>
            <person name="Natvig D."/>
            <person name="Lalanne C."/>
            <person name="Gautier V."/>
            <person name="Ament-velasquez S.L."/>
            <person name="Kruys A."/>
            <person name="Hutchinson M.I."/>
            <person name="Powell A.J."/>
            <person name="Barry K."/>
            <person name="Miller A.N."/>
            <person name="Grigoriev I.V."/>
            <person name="Debuchy R."/>
            <person name="Gladieux P."/>
            <person name="Thoren M.H."/>
            <person name="Johannesson H."/>
        </authorList>
    </citation>
    <scope>NUCLEOTIDE SEQUENCE</scope>
    <source>
        <strain evidence="2">FGSC 1904</strain>
    </source>
</reference>
<proteinExistence type="predicted"/>
<gene>
    <name evidence="2" type="ORF">B0T20DRAFT_321995</name>
</gene>
<keyword evidence="3" id="KW-1185">Reference proteome</keyword>
<evidence type="ECO:0000313" key="2">
    <source>
        <dbReference type="EMBL" id="KAK3403413.1"/>
    </source>
</evidence>
<dbReference type="PANTHER" id="PTHR10622:SF10">
    <property type="entry name" value="HET DOMAIN-CONTAINING PROTEIN"/>
    <property type="match status" value="1"/>
</dbReference>
<dbReference type="PANTHER" id="PTHR10622">
    <property type="entry name" value="HET DOMAIN-CONTAINING PROTEIN"/>
    <property type="match status" value="1"/>
</dbReference>
<evidence type="ECO:0000259" key="1">
    <source>
        <dbReference type="Pfam" id="PF06985"/>
    </source>
</evidence>
<dbReference type="InterPro" id="IPR010730">
    <property type="entry name" value="HET"/>
</dbReference>
<comment type="caution">
    <text evidence="2">The sequence shown here is derived from an EMBL/GenBank/DDBJ whole genome shotgun (WGS) entry which is preliminary data.</text>
</comment>
<dbReference type="Pfam" id="PF06985">
    <property type="entry name" value="HET"/>
    <property type="match status" value="1"/>
</dbReference>
<protein>
    <submittedName>
        <fullName evidence="2">Heterokaryon incompatibility protein-domain-containing protein</fullName>
    </submittedName>
</protein>
<reference evidence="2" key="1">
    <citation type="journal article" date="2023" name="Mol. Phylogenet. Evol.">
        <title>Genome-scale phylogeny and comparative genomics of the fungal order Sordariales.</title>
        <authorList>
            <person name="Hensen N."/>
            <person name="Bonometti L."/>
            <person name="Westerberg I."/>
            <person name="Brannstrom I.O."/>
            <person name="Guillou S."/>
            <person name="Cros-Aarteil S."/>
            <person name="Calhoun S."/>
            <person name="Haridas S."/>
            <person name="Kuo A."/>
            <person name="Mondo S."/>
            <person name="Pangilinan J."/>
            <person name="Riley R."/>
            <person name="LaButti K."/>
            <person name="Andreopoulos B."/>
            <person name="Lipzen A."/>
            <person name="Chen C."/>
            <person name="Yan M."/>
            <person name="Daum C."/>
            <person name="Ng V."/>
            <person name="Clum A."/>
            <person name="Steindorff A."/>
            <person name="Ohm R.A."/>
            <person name="Martin F."/>
            <person name="Silar P."/>
            <person name="Natvig D.O."/>
            <person name="Lalanne C."/>
            <person name="Gautier V."/>
            <person name="Ament-Velasquez S.L."/>
            <person name="Kruys A."/>
            <person name="Hutchinson M.I."/>
            <person name="Powell A.J."/>
            <person name="Barry K."/>
            <person name="Miller A.N."/>
            <person name="Grigoriev I.V."/>
            <person name="Debuchy R."/>
            <person name="Gladieux P."/>
            <person name="Hiltunen Thoren M."/>
            <person name="Johannesson H."/>
        </authorList>
    </citation>
    <scope>NUCLEOTIDE SEQUENCE</scope>
    <source>
        <strain evidence="2">FGSC 1904</strain>
    </source>
</reference>
<dbReference type="Proteomes" id="UP001281003">
    <property type="component" value="Unassembled WGS sequence"/>
</dbReference>
<sequence>MQLLNVHTLRLTTFYDQDTPPYAILSHTWEDEEILYGDVCDQEKPLPQQKKGFFKVKRSCEQAACDGFDWVWIDTCCIDKSSSAELSEAINSMFRWYNDSEICYAYISDVIKADADSVRFENSRWFTRGWTLQELLAPKIVVFFDTKWQKIGWRGHELLANKIFEATGIPQDLLERGDTSVAQRFSWASRRSTKRVEDEAYCLLGIFGVNMPLLYGEGSKAFFRLQQEILRATNDQSILAFQHT</sequence>
<accession>A0AAE0PNV2</accession>
<name>A0AAE0PNV2_SORBR</name>
<evidence type="ECO:0000313" key="3">
    <source>
        <dbReference type="Proteomes" id="UP001281003"/>
    </source>
</evidence>
<feature type="non-terminal residue" evidence="2">
    <location>
        <position position="1"/>
    </location>
</feature>